<keyword evidence="6 13" id="KW-0808">Transferase</keyword>
<feature type="region of interest" description="Disordered" evidence="14">
    <location>
        <begin position="1301"/>
        <end position="1326"/>
    </location>
</feature>
<dbReference type="PROSITE" id="PS50157">
    <property type="entry name" value="ZINC_FINGER_C2H2_2"/>
    <property type="match status" value="7"/>
</dbReference>
<dbReference type="Pfam" id="PF00096">
    <property type="entry name" value="zf-C2H2"/>
    <property type="match status" value="2"/>
</dbReference>
<dbReference type="PROSITE" id="PS00028">
    <property type="entry name" value="ZINC_FINGER_C2H2_1"/>
    <property type="match status" value="7"/>
</dbReference>
<dbReference type="SMART" id="SM00355">
    <property type="entry name" value="ZnF_C2H2"/>
    <property type="match status" value="12"/>
</dbReference>
<dbReference type="EC" id="2.1.1.-" evidence="13"/>
<dbReference type="GO" id="GO:0032259">
    <property type="term" value="P:methylation"/>
    <property type="evidence" value="ECO:0007669"/>
    <property type="project" value="UniProtKB-KW"/>
</dbReference>
<dbReference type="InterPro" id="IPR024160">
    <property type="entry name" value="BIN3_SAM-bd_dom"/>
</dbReference>
<dbReference type="FunFam" id="3.40.50.150:FF:000083">
    <property type="entry name" value="7SK snRNA methylphosphate capping enzyme"/>
    <property type="match status" value="1"/>
</dbReference>
<dbReference type="InterPro" id="IPR019769">
    <property type="entry name" value="Trans_elong_IF5A_hypusine_site"/>
</dbReference>
<dbReference type="SMART" id="SM01376">
    <property type="entry name" value="eIF-5a"/>
    <property type="match status" value="1"/>
</dbReference>
<keyword evidence="4" id="KW-0963">Cytoplasm</keyword>
<dbReference type="InterPro" id="IPR025714">
    <property type="entry name" value="Methyltranfer_dom"/>
</dbReference>
<dbReference type="InterPro" id="IPR010675">
    <property type="entry name" value="Bin3_C"/>
</dbReference>
<feature type="region of interest" description="Disordered" evidence="14">
    <location>
        <begin position="1230"/>
        <end position="1256"/>
    </location>
</feature>
<dbReference type="Gene3D" id="3.30.160.60">
    <property type="entry name" value="Classic Zinc Finger"/>
    <property type="match status" value="4"/>
</dbReference>
<dbReference type="FunFam" id="2.30.30.30:FF:000007">
    <property type="entry name" value="Eukaryotic translation initiation factor 5A"/>
    <property type="match status" value="1"/>
</dbReference>
<gene>
    <name evidence="15" type="primary">WBGene00112183</name>
</gene>
<dbReference type="FunFam" id="3.30.160.60:FF:000534">
    <property type="entry name" value="zinc finger protein 674"/>
    <property type="match status" value="1"/>
</dbReference>
<dbReference type="GO" id="GO:0008171">
    <property type="term" value="F:O-methyltransferase activity"/>
    <property type="evidence" value="ECO:0000318"/>
    <property type="project" value="GO_Central"/>
</dbReference>
<dbReference type="InterPro" id="IPR048670">
    <property type="entry name" value="IF5A-like_N"/>
</dbReference>
<dbReference type="GO" id="GO:0003746">
    <property type="term" value="F:translation elongation factor activity"/>
    <property type="evidence" value="ECO:0007669"/>
    <property type="project" value="UniProtKB-KW"/>
</dbReference>
<dbReference type="InterPro" id="IPR012340">
    <property type="entry name" value="NA-bd_OB-fold"/>
</dbReference>
<evidence type="ECO:0000256" key="8">
    <source>
        <dbReference type="ARBA" id="ARBA00022737"/>
    </source>
</evidence>
<dbReference type="GO" id="GO:0007276">
    <property type="term" value="P:gamete generation"/>
    <property type="evidence" value="ECO:0007669"/>
    <property type="project" value="UniProtKB-ARBA"/>
</dbReference>
<dbReference type="Pfam" id="PF01391">
    <property type="entry name" value="Collagen"/>
    <property type="match status" value="1"/>
</dbReference>
<dbReference type="GO" id="GO:0008173">
    <property type="term" value="F:RNA methyltransferase activity"/>
    <property type="evidence" value="ECO:0000318"/>
    <property type="project" value="GO_Central"/>
</dbReference>
<keyword evidence="8" id="KW-0677">Repeat</keyword>
<reference evidence="16" key="1">
    <citation type="journal article" date="2008" name="Nat. Genet.">
        <title>The Pristionchus pacificus genome provides a unique perspective on nematode lifestyle and parasitism.</title>
        <authorList>
            <person name="Dieterich C."/>
            <person name="Clifton S.W."/>
            <person name="Schuster L.N."/>
            <person name="Chinwalla A."/>
            <person name="Delehaunty K."/>
            <person name="Dinkelacker I."/>
            <person name="Fulton L."/>
            <person name="Fulton R."/>
            <person name="Godfrey J."/>
            <person name="Minx P."/>
            <person name="Mitreva M."/>
            <person name="Roeseler W."/>
            <person name="Tian H."/>
            <person name="Witte H."/>
            <person name="Yang S.P."/>
            <person name="Wilson R.K."/>
            <person name="Sommer R.J."/>
        </authorList>
    </citation>
    <scope>NUCLEOTIDE SEQUENCE [LARGE SCALE GENOMIC DNA]</scope>
    <source>
        <strain evidence="16">PS312</strain>
    </source>
</reference>
<name>A0A2A6B685_PRIPA</name>
<dbReference type="GO" id="GO:0043022">
    <property type="term" value="F:ribosome binding"/>
    <property type="evidence" value="ECO:0007669"/>
    <property type="project" value="InterPro"/>
</dbReference>
<keyword evidence="11" id="KW-0648">Protein biosynthesis</keyword>
<evidence type="ECO:0000256" key="14">
    <source>
        <dbReference type="SAM" id="MobiDB-lite"/>
    </source>
</evidence>
<feature type="region of interest" description="Disordered" evidence="14">
    <location>
        <begin position="1421"/>
        <end position="1480"/>
    </location>
</feature>
<evidence type="ECO:0000256" key="6">
    <source>
        <dbReference type="ARBA" id="ARBA00022679"/>
    </source>
</evidence>
<comment type="similarity">
    <text evidence="2">Belongs to the eIF-5A family.</text>
</comment>
<feature type="compositionally biased region" description="Basic and acidic residues" evidence="14">
    <location>
        <begin position="1315"/>
        <end position="1326"/>
    </location>
</feature>
<organism evidence="15 16">
    <name type="scientific">Pristionchus pacificus</name>
    <name type="common">Parasitic nematode worm</name>
    <dbReference type="NCBI Taxonomy" id="54126"/>
    <lineage>
        <taxon>Eukaryota</taxon>
        <taxon>Metazoa</taxon>
        <taxon>Ecdysozoa</taxon>
        <taxon>Nematoda</taxon>
        <taxon>Chromadorea</taxon>
        <taxon>Rhabditida</taxon>
        <taxon>Rhabditina</taxon>
        <taxon>Diplogasteromorpha</taxon>
        <taxon>Diplogasteroidea</taxon>
        <taxon>Neodiplogasteridae</taxon>
        <taxon>Pristionchus</taxon>
    </lineage>
</organism>
<comment type="subcellular location">
    <subcellularLocation>
        <location evidence="1">Cytoplasm</location>
    </subcellularLocation>
</comment>
<dbReference type="InterPro" id="IPR008160">
    <property type="entry name" value="Collagen"/>
</dbReference>
<evidence type="ECO:0000256" key="13">
    <source>
        <dbReference type="RuleBase" id="RU367087"/>
    </source>
</evidence>
<dbReference type="EnsemblMetazoa" id="PPA22629.1">
    <property type="protein sequence ID" value="PPA22629.1"/>
    <property type="gene ID" value="WBGene00112183"/>
</dbReference>
<feature type="compositionally biased region" description="Low complexity" evidence="14">
    <location>
        <begin position="1465"/>
        <end position="1477"/>
    </location>
</feature>
<dbReference type="SUPFAM" id="SSF57667">
    <property type="entry name" value="beta-beta-alpha zinc fingers"/>
    <property type="match status" value="2"/>
</dbReference>
<evidence type="ECO:0000256" key="11">
    <source>
        <dbReference type="ARBA" id="ARBA00022917"/>
    </source>
</evidence>
<dbReference type="PANTHER" id="PTHR12315:SF0">
    <property type="entry name" value="7SK SNRNA METHYLPHOSPHATE CAPPING ENZYME"/>
    <property type="match status" value="1"/>
</dbReference>
<dbReference type="Pfam" id="PF21485">
    <property type="entry name" value="IF5A-like_N"/>
    <property type="match status" value="1"/>
</dbReference>
<sequence length="2062" mass="231275">MSGDEGSEVETKVEPDAPQSSDGAAASVSHGRGGRRFSQSGRRGSDNKGGFKRRHGDSHHHNKNKKRFRDDFVYPTGGNIHDPLNLNSVTPGTVDPPLKRPKDLPLKVKIPGTLHDPLNLLGEVPMEESVDAPVVDDSIVSPLPRMSFSKNKKKFDFKQKKKEEKKEAEKEGEPVKELTKEEKETLARKEKKESFNKKYSYGNFDRYYGHRLTNGQKDPRLGVLKREWFEKRSVLDIGCNAGFLTLSLAKEYGPRRILGIDIDEHLIGVARKNIRHYCDKNTELAGKFPASFSRQFGPISQTSLSFSTKFPDNIWFRTENFVLQNDELLETVEEEYDVILALSITKWIHLNWGDDGMRRFFKRCFASLLPGGRFILEPQHFSTYRKRSVMSEELKANYRSIEFKPEDFEMYLIEECGFESVQHLAVTGAKAKGFDRPIDVYVKKPPAFMRRKETKKTDKEKKEKDEIKEEEVVTTEKESKISESEVKPDESVLDVIMAIRAPRIMQRKRTMPYDRSQVEPVPSTSISSNIVDDDIDEVLDSSGVYIQDGVMMRIQDTLNNEERRILAEESAYAAAERFHMATKNRRSITVDDSTGFGDSPQPYFENRLPGIADEVESYPCRVCDRDQVFLTGFGLEKHTRNMHPDHLSDVLRQIRIIGEEWKRRNLERGKIKERVQAVRYRHDSLAMAAAKELRMGSTRNMRRWNPDGSYNYVIRSNELDVDIMGNTQGIIGSAGGPFQACTICNLQINVSHPIAHETHLKAHKRNDELRESLLQEYGHEHVERMSCHDCQLVFTDQKKLLAHNESMHVRKRKFVCKWCGFVTCSVTELNEHKIDVHAMPPNGGPRQAPIMSMRKEGHFDTKNGEEKNKNNVQEKKQVKASALTPMADESHFSVTRTSCPDCSLPFNRPSLLLKHMLRVHSKCTFTASIDTKGLPSFTVQVDRGRVTWSCCGRDFNDRVSFSHHRQSHSVSAVNEDELIPIGMIASSSRGRVVNIPSPQEEVVVSSESIKGAILDDEYHIDQNAVIGADGTIEIVVPQGMKNDGSLQYILVVEPDKDGVERQKIVAFDPRDDPEDLLRQHGMSVGGGEGIESTSQEGMDGANYLEDENGQIIMSSEQFEQFTMQYGDISNLNIVYVENSHENRIEDGNEGIMEGKEDPRIEELAHLKRIIVAAVSVGCSSLLLIIFISVTTQLSVQRINSVLEEDLTYCKVGNDKIKDYVQTTYQLMGAQRRKRDTGYTSSNATASSSKDTTVESAGYTTSNATVTDRKDTVVHSDKDVNVSSTDVKVTVAAPCSCGIGPAGDIGPPGDDGIDGSDGKPGVDGKAGSDYEGEYMGRNEEWCFTCPKAPAGRPGRPGTMGYRGRTGAEGEHGRDGEISSYSCRPGKTGPVGYQGNQGSVGYMGPPGQRGANGQVVRVNGPFGIRGEPGKTGEMGSHGEHGRRGNDGRDGHIGEEGDAGTRGRSGRDGQQGSRGWQGRQGAEGSCAHCVRRRPVTQASYNSHHERPDIFFVHSTMMGLGYESLFELSTVPSSFHSIETLIMKRNPLCFFCIEANYCHLHEGGGRAYKIQSPTNEFPSSDASQLRLVPKLSMVKRSGFVDLSQEIDANHYIKKVKDEPIDYDSDATIPALAEDGFTDSDDSELEDYESENIKKMIFTKAIGEEMGKPRFRAKKFVCDVCDALFTLKQNVQWHLFKYHMLNGPIPVNNGKIRYKCIQCLQLFKTAGAAAIHDRKVHKKHIKQEPKPKDPIVCEECGKLFASTFQLREHVSILHLRERKFECDICGQKFGRRGGVRRHVQMVHLNQLHKCPYDGCDHPGYKCSKALAAHIRAVHTLSRPYECDMCGKNFVRRNDLKMHELTHTEEASFHCGCGSSFRRALNLKKHQRTCPFSSNDANSQEGYKIVEMSDHDEEHFEQADSGASNTFPKQCSALRKNEHVMIKGRPCKIVDMSTSKTGKHGHAKVHLVALDIFTGKKLEDICPSTHNMDVPVVKRKEYMLMDIDADGFCSLMDPENSDTKDDIRLPEGELGDQIRAAFEKDDCGMNLTVVAACGEEAILGFKNMPKDN</sequence>
<dbReference type="CDD" id="cd04468">
    <property type="entry name" value="S1_eIF5A"/>
    <property type="match status" value="1"/>
</dbReference>
<feature type="compositionally biased region" description="Basic and acidic residues" evidence="14">
    <location>
        <begin position="1364"/>
        <end position="1375"/>
    </location>
</feature>
<dbReference type="GO" id="GO:0045901">
    <property type="term" value="P:positive regulation of translational elongation"/>
    <property type="evidence" value="ECO:0007669"/>
    <property type="project" value="InterPro"/>
</dbReference>
<dbReference type="InterPro" id="IPR001884">
    <property type="entry name" value="IF5A-like"/>
</dbReference>
<dbReference type="InterPro" id="IPR014722">
    <property type="entry name" value="Rib_uL2_dom2"/>
</dbReference>
<feature type="region of interest" description="Disordered" evidence="14">
    <location>
        <begin position="1352"/>
        <end position="1387"/>
    </location>
</feature>
<dbReference type="GO" id="GO:0045905">
    <property type="term" value="P:positive regulation of translational termination"/>
    <property type="evidence" value="ECO:0007669"/>
    <property type="project" value="InterPro"/>
</dbReference>
<keyword evidence="12" id="KW-0385">Hypusine</keyword>
<dbReference type="Pfam" id="PF06859">
    <property type="entry name" value="Bin3"/>
    <property type="match status" value="1"/>
</dbReference>
<keyword evidence="9" id="KW-0251">Elongation factor</keyword>
<dbReference type="PROSITE" id="PS51515">
    <property type="entry name" value="BIN3_SAM"/>
    <property type="match status" value="1"/>
</dbReference>
<dbReference type="PANTHER" id="PTHR12315">
    <property type="entry name" value="BICOID-INTERACTING PROTEIN RELATED"/>
    <property type="match status" value="1"/>
</dbReference>
<dbReference type="SUPFAM" id="SSF53335">
    <property type="entry name" value="S-adenosyl-L-methionine-dependent methyltransferases"/>
    <property type="match status" value="1"/>
</dbReference>
<dbReference type="CDD" id="cd02440">
    <property type="entry name" value="AdoMet_MTases"/>
    <property type="match status" value="1"/>
</dbReference>
<dbReference type="InterPro" id="IPR013087">
    <property type="entry name" value="Znf_C2H2_type"/>
</dbReference>
<dbReference type="FunFam" id="2.40.50.140:FF:000034">
    <property type="entry name" value="Eukaryotic translation initiation factor 5A"/>
    <property type="match status" value="1"/>
</dbReference>
<dbReference type="Pfam" id="PF13847">
    <property type="entry name" value="Methyltransf_31"/>
    <property type="match status" value="1"/>
</dbReference>
<evidence type="ECO:0000313" key="16">
    <source>
        <dbReference type="Proteomes" id="UP000005239"/>
    </source>
</evidence>
<dbReference type="SUPFAM" id="SSF50104">
    <property type="entry name" value="Translation proteins SH3-like domain"/>
    <property type="match status" value="1"/>
</dbReference>
<accession>A0A2A6B685</accession>
<dbReference type="PROSITE" id="PS00302">
    <property type="entry name" value="IF5A_HYPUSINE"/>
    <property type="match status" value="1"/>
</dbReference>
<dbReference type="Proteomes" id="UP000005239">
    <property type="component" value="Unassembled WGS sequence"/>
</dbReference>
<feature type="region of interest" description="Disordered" evidence="14">
    <location>
        <begin position="159"/>
        <end position="184"/>
    </location>
</feature>
<dbReference type="GO" id="GO:0017069">
    <property type="term" value="F:snRNA binding"/>
    <property type="evidence" value="ECO:0000318"/>
    <property type="project" value="GO_Central"/>
</dbReference>
<dbReference type="Gene3D" id="3.40.50.150">
    <property type="entry name" value="Vaccinia Virus protein VP39"/>
    <property type="match status" value="1"/>
</dbReference>
<dbReference type="Gene3D" id="2.40.50.140">
    <property type="entry name" value="Nucleic acid-binding proteins"/>
    <property type="match status" value="1"/>
</dbReference>
<evidence type="ECO:0000256" key="2">
    <source>
        <dbReference type="ARBA" id="ARBA00006016"/>
    </source>
</evidence>
<keyword evidence="10" id="KW-0694">RNA-binding</keyword>
<keyword evidence="5 13" id="KW-0489">Methyltransferase</keyword>
<keyword evidence="16" id="KW-1185">Reference proteome</keyword>
<dbReference type="InterPro" id="IPR029063">
    <property type="entry name" value="SAM-dependent_MTases_sf"/>
</dbReference>
<reference evidence="15" key="2">
    <citation type="submission" date="2022-06" db="UniProtKB">
        <authorList>
            <consortium name="EnsemblMetazoa"/>
        </authorList>
    </citation>
    <scope>IDENTIFICATION</scope>
    <source>
        <strain evidence="15">PS312</strain>
    </source>
</reference>
<proteinExistence type="inferred from homology"/>
<feature type="region of interest" description="Disordered" evidence="14">
    <location>
        <begin position="1"/>
        <end position="100"/>
    </location>
</feature>
<evidence type="ECO:0000256" key="9">
    <source>
        <dbReference type="ARBA" id="ARBA00022768"/>
    </source>
</evidence>
<feature type="compositionally biased region" description="Basic residues" evidence="14">
    <location>
        <begin position="50"/>
        <end position="67"/>
    </location>
</feature>
<dbReference type="GO" id="GO:0005737">
    <property type="term" value="C:cytoplasm"/>
    <property type="evidence" value="ECO:0007669"/>
    <property type="project" value="UniProtKB-SubCell"/>
</dbReference>
<evidence type="ECO:0000313" key="15">
    <source>
        <dbReference type="EnsemblMetazoa" id="PPA22629.1"/>
    </source>
</evidence>
<dbReference type="Gene3D" id="2.30.30.30">
    <property type="match status" value="1"/>
</dbReference>
<evidence type="ECO:0000256" key="1">
    <source>
        <dbReference type="ARBA" id="ARBA00004496"/>
    </source>
</evidence>
<dbReference type="GO" id="GO:0040031">
    <property type="term" value="P:snRNA modification"/>
    <property type="evidence" value="ECO:0000318"/>
    <property type="project" value="GO_Central"/>
</dbReference>
<evidence type="ECO:0000256" key="7">
    <source>
        <dbReference type="ARBA" id="ARBA00022691"/>
    </source>
</evidence>
<dbReference type="InterPro" id="IPR020189">
    <property type="entry name" value="IF5A_C"/>
</dbReference>
<dbReference type="InterPro" id="IPR039772">
    <property type="entry name" value="Bin3-like"/>
</dbReference>
<feature type="compositionally biased region" description="Basic and acidic residues" evidence="14">
    <location>
        <begin position="1434"/>
        <end position="1464"/>
    </location>
</feature>
<keyword evidence="7 13" id="KW-0949">S-adenosyl-L-methionine</keyword>
<dbReference type="InterPro" id="IPR008991">
    <property type="entry name" value="Translation_prot_SH3-like_sf"/>
</dbReference>
<evidence type="ECO:0000256" key="4">
    <source>
        <dbReference type="ARBA" id="ARBA00022490"/>
    </source>
</evidence>
<comment type="similarity">
    <text evidence="3 13">Belongs to the methyltransferase superfamily.</text>
</comment>
<evidence type="ECO:0000256" key="3">
    <source>
        <dbReference type="ARBA" id="ARBA00008361"/>
    </source>
</evidence>
<dbReference type="InterPro" id="IPR036236">
    <property type="entry name" value="Znf_C2H2_sf"/>
</dbReference>
<accession>A0A8R1UFT8</accession>
<dbReference type="Pfam" id="PF01287">
    <property type="entry name" value="eIF-5a"/>
    <property type="match status" value="1"/>
</dbReference>
<evidence type="ECO:0000256" key="10">
    <source>
        <dbReference type="ARBA" id="ARBA00022884"/>
    </source>
</evidence>
<feature type="compositionally biased region" description="Polar residues" evidence="14">
    <location>
        <begin position="1237"/>
        <end position="1256"/>
    </location>
</feature>
<dbReference type="SUPFAM" id="SSF50249">
    <property type="entry name" value="Nucleic acid-binding proteins"/>
    <property type="match status" value="1"/>
</dbReference>
<evidence type="ECO:0000256" key="12">
    <source>
        <dbReference type="ARBA" id="ARBA00023071"/>
    </source>
</evidence>
<protein>
    <recommendedName>
        <fullName evidence="13">RNA methyltransferase</fullName>
        <ecNumber evidence="13">2.1.1.-</ecNumber>
    </recommendedName>
</protein>
<evidence type="ECO:0000256" key="5">
    <source>
        <dbReference type="ARBA" id="ARBA00022603"/>
    </source>
</evidence>
<dbReference type="NCBIfam" id="TIGR00037">
    <property type="entry name" value="eIF_5A"/>
    <property type="match status" value="1"/>
</dbReference>